<keyword evidence="4" id="KW-1003">Cell membrane</keyword>
<dbReference type="Proteomes" id="UP000467260">
    <property type="component" value="Chromosome"/>
</dbReference>
<keyword evidence="6" id="KW-0769">Symport</keyword>
<protein>
    <recommendedName>
        <fullName evidence="10">Putative proline/betaine transporter</fullName>
    </recommendedName>
</protein>
<comment type="function">
    <text evidence="9">May be a proton symporter involved in the uptake of osmolytes such as proline and glycine betaine.</text>
</comment>
<dbReference type="AlphaFoldDB" id="A0A7I7X6S4"/>
<evidence type="ECO:0000259" key="12">
    <source>
        <dbReference type="PROSITE" id="PS50850"/>
    </source>
</evidence>
<reference evidence="13 14" key="1">
    <citation type="journal article" date="2019" name="Emerg. Microbes Infect.">
        <title>Comprehensive subspecies identification of 175 nontuberculous mycobacteria species based on 7547 genomic profiles.</title>
        <authorList>
            <person name="Matsumoto Y."/>
            <person name="Kinjo T."/>
            <person name="Motooka D."/>
            <person name="Nabeya D."/>
            <person name="Jung N."/>
            <person name="Uechi K."/>
            <person name="Horii T."/>
            <person name="Iida T."/>
            <person name="Fujita J."/>
            <person name="Nakamura S."/>
        </authorList>
    </citation>
    <scope>NUCLEOTIDE SEQUENCE [LARGE SCALE GENOMIC DNA]</scope>
    <source>
        <strain evidence="13 14">JCM 13571</strain>
    </source>
</reference>
<comment type="similarity">
    <text evidence="2">Belongs to the major facilitator superfamily. Metabolite:H+ Symporter (MHS) family (TC 2.A.1.6) family.</text>
</comment>
<dbReference type="SUPFAM" id="SSF103473">
    <property type="entry name" value="MFS general substrate transporter"/>
    <property type="match status" value="1"/>
</dbReference>
<feature type="transmembrane region" description="Helical" evidence="11">
    <location>
        <begin position="287"/>
        <end position="306"/>
    </location>
</feature>
<dbReference type="FunFam" id="1.20.1250.20:FF:000001">
    <property type="entry name" value="Dicarboxylate MFS transporter"/>
    <property type="match status" value="1"/>
</dbReference>
<feature type="transmembrane region" description="Helical" evidence="11">
    <location>
        <begin position="196"/>
        <end position="215"/>
    </location>
</feature>
<dbReference type="KEGG" id="mhib:MHIB_36820"/>
<keyword evidence="5 11" id="KW-0812">Transmembrane</keyword>
<evidence type="ECO:0000256" key="8">
    <source>
        <dbReference type="ARBA" id="ARBA00023136"/>
    </source>
</evidence>
<dbReference type="EMBL" id="AP022609">
    <property type="protein sequence ID" value="BBZ25264.1"/>
    <property type="molecule type" value="Genomic_DNA"/>
</dbReference>
<dbReference type="Gene3D" id="1.20.1250.20">
    <property type="entry name" value="MFS general substrate transporter like domains"/>
    <property type="match status" value="2"/>
</dbReference>
<evidence type="ECO:0000256" key="7">
    <source>
        <dbReference type="ARBA" id="ARBA00022989"/>
    </source>
</evidence>
<dbReference type="PROSITE" id="PS00216">
    <property type="entry name" value="SUGAR_TRANSPORT_1"/>
    <property type="match status" value="1"/>
</dbReference>
<evidence type="ECO:0000256" key="9">
    <source>
        <dbReference type="ARBA" id="ARBA00037295"/>
    </source>
</evidence>
<dbReference type="InterPro" id="IPR005828">
    <property type="entry name" value="MFS_sugar_transport-like"/>
</dbReference>
<accession>A0A7I7X6S4</accession>
<dbReference type="InterPro" id="IPR020846">
    <property type="entry name" value="MFS_dom"/>
</dbReference>
<organism evidence="13 14">
    <name type="scientific">Mycolicibacter hiberniae</name>
    <dbReference type="NCBI Taxonomy" id="29314"/>
    <lineage>
        <taxon>Bacteria</taxon>
        <taxon>Bacillati</taxon>
        <taxon>Actinomycetota</taxon>
        <taxon>Actinomycetes</taxon>
        <taxon>Mycobacteriales</taxon>
        <taxon>Mycobacteriaceae</taxon>
        <taxon>Mycolicibacter</taxon>
    </lineage>
</organism>
<evidence type="ECO:0000313" key="14">
    <source>
        <dbReference type="Proteomes" id="UP000467260"/>
    </source>
</evidence>
<name>A0A7I7X6S4_9MYCO</name>
<sequence length="452" mass="47983">MPPRAPEPAAPNPAGTPEESRRLMRRAIAASAIGNATEWYDYGVYAVVATYLTEAFFPNALGSLGTMLGFAVSFVLRPLGGLVWGPLGDRFGRKSVLVATIMLIAVATTLIGLLPTYASAGWWAPVLLIALRVVQGFSTGGEYGGAATFMAECAPDNRRGAYGSLLEFGAVGGFVFGTAVVLALEAMLTHDQMAAWGWRIPFLLALPLGVLGLVLRSRMPETPVFAECAITGSARDRLVDLLTNYTRPILVTFALMVALNIIDYTLVTYQPTYLHATAGLDARSRTAVVLVGELAMMACIPLAGAWSDRIGRKPLWRGSLLGFAVLALPMYWLMGQGFGFAVLGFTVLSVLFAAPMSTVASTFPALFPTQVRFAGFAVADNAAVALFGGTAPVLADSVITHTGWQLFPAAYLMVAAVIGLIALRFLPETAGYSLRGTEMPAVRADFERNLAA</sequence>
<evidence type="ECO:0000256" key="5">
    <source>
        <dbReference type="ARBA" id="ARBA00022692"/>
    </source>
</evidence>
<dbReference type="InterPro" id="IPR051084">
    <property type="entry name" value="H+-coupled_symporters"/>
</dbReference>
<evidence type="ECO:0000256" key="6">
    <source>
        <dbReference type="ARBA" id="ARBA00022847"/>
    </source>
</evidence>
<feature type="transmembrane region" description="Helical" evidence="11">
    <location>
        <begin position="373"/>
        <end position="394"/>
    </location>
</feature>
<proteinExistence type="inferred from homology"/>
<comment type="subcellular location">
    <subcellularLocation>
        <location evidence="1">Cell membrane</location>
        <topology evidence="1">Multi-pass membrane protein</topology>
    </subcellularLocation>
</comment>
<dbReference type="GO" id="GO:0015293">
    <property type="term" value="F:symporter activity"/>
    <property type="evidence" value="ECO:0007669"/>
    <property type="project" value="UniProtKB-KW"/>
</dbReference>
<dbReference type="GO" id="GO:0005886">
    <property type="term" value="C:plasma membrane"/>
    <property type="evidence" value="ECO:0007669"/>
    <property type="project" value="UniProtKB-SubCell"/>
</dbReference>
<feature type="transmembrane region" description="Helical" evidence="11">
    <location>
        <begin position="60"/>
        <end position="84"/>
    </location>
</feature>
<gene>
    <name evidence="13" type="ORF">MHIB_36820</name>
</gene>
<evidence type="ECO:0000256" key="4">
    <source>
        <dbReference type="ARBA" id="ARBA00022475"/>
    </source>
</evidence>
<evidence type="ECO:0000256" key="1">
    <source>
        <dbReference type="ARBA" id="ARBA00004651"/>
    </source>
</evidence>
<keyword evidence="14" id="KW-1185">Reference proteome</keyword>
<dbReference type="PANTHER" id="PTHR43528">
    <property type="entry name" value="ALPHA-KETOGLUTARATE PERMEASE"/>
    <property type="match status" value="1"/>
</dbReference>
<dbReference type="PANTHER" id="PTHR43528:SF1">
    <property type="entry name" value="ALPHA-KETOGLUTARATE PERMEASE"/>
    <property type="match status" value="1"/>
</dbReference>
<dbReference type="Pfam" id="PF00083">
    <property type="entry name" value="Sugar_tr"/>
    <property type="match status" value="2"/>
</dbReference>
<feature type="transmembrane region" description="Helical" evidence="11">
    <location>
        <begin position="340"/>
        <end position="366"/>
    </location>
</feature>
<evidence type="ECO:0000256" key="3">
    <source>
        <dbReference type="ARBA" id="ARBA00022448"/>
    </source>
</evidence>
<evidence type="ECO:0000313" key="13">
    <source>
        <dbReference type="EMBL" id="BBZ25264.1"/>
    </source>
</evidence>
<keyword evidence="7 11" id="KW-1133">Transmembrane helix</keyword>
<feature type="transmembrane region" description="Helical" evidence="11">
    <location>
        <begin position="245"/>
        <end position="267"/>
    </location>
</feature>
<feature type="transmembrane region" description="Helical" evidence="11">
    <location>
        <begin position="120"/>
        <end position="140"/>
    </location>
</feature>
<feature type="domain" description="Major facilitator superfamily (MFS) profile" evidence="12">
    <location>
        <begin position="27"/>
        <end position="430"/>
    </location>
</feature>
<feature type="transmembrane region" description="Helical" evidence="11">
    <location>
        <begin position="406"/>
        <end position="426"/>
    </location>
</feature>
<keyword evidence="8 11" id="KW-0472">Membrane</keyword>
<evidence type="ECO:0000256" key="10">
    <source>
        <dbReference type="ARBA" id="ARBA00039918"/>
    </source>
</evidence>
<dbReference type="PROSITE" id="PS00217">
    <property type="entry name" value="SUGAR_TRANSPORT_2"/>
    <property type="match status" value="1"/>
</dbReference>
<dbReference type="PROSITE" id="PS50850">
    <property type="entry name" value="MFS"/>
    <property type="match status" value="1"/>
</dbReference>
<feature type="transmembrane region" description="Helical" evidence="11">
    <location>
        <begin position="161"/>
        <end position="184"/>
    </location>
</feature>
<keyword evidence="3" id="KW-0813">Transport</keyword>
<feature type="transmembrane region" description="Helical" evidence="11">
    <location>
        <begin position="96"/>
        <end position="114"/>
    </location>
</feature>
<evidence type="ECO:0000256" key="11">
    <source>
        <dbReference type="SAM" id="Phobius"/>
    </source>
</evidence>
<feature type="transmembrane region" description="Helical" evidence="11">
    <location>
        <begin position="315"/>
        <end position="334"/>
    </location>
</feature>
<dbReference type="InterPro" id="IPR036259">
    <property type="entry name" value="MFS_trans_sf"/>
</dbReference>
<evidence type="ECO:0000256" key="2">
    <source>
        <dbReference type="ARBA" id="ARBA00008240"/>
    </source>
</evidence>
<dbReference type="InterPro" id="IPR005829">
    <property type="entry name" value="Sugar_transporter_CS"/>
</dbReference>